<evidence type="ECO:0000256" key="1">
    <source>
        <dbReference type="ARBA" id="ARBA00006432"/>
    </source>
</evidence>
<comment type="caution">
    <text evidence="3">The sequence shown here is derived from an EMBL/GenBank/DDBJ whole genome shotgun (WGS) entry which is preliminary data.</text>
</comment>
<sequence>MDPSDSAPFAVHSGQVVSHGNLWSDVTAMAAQLPDRPYLFNLCENRYLFCVCLLAAAARKQICLLPPAGQMAVILEILRDYPGAYIAREHAPQQAGLEWYEVVAPSSTSMALPPHLDWQRSAVIAFTSGSTGKPKPCAHSLNTFKTSAEMAVSSLGIAEQQLLMLSTTPPQHMYGLETSVFWPLFSTLVLHDGRPFFAEDIRQTIKTAPWPVVLATTPTHLRSLIKTDAPWHNLAGIISATDTLSEKLAGETSVILGQSPREIYGSTETLSFASRETLRENYWRPYSGCRLIRGKNGQASLESAHLPEAVQLQDSVNIDTNGRFAVLGRDQDMVKIGGKRASLTELNRRLKDLNGVEDGVCFIQENGRLAAVVVSQLNSQAIRLGLQPYVDEVFLPRKIHFVSAIPRNETGKLAKTELEHLLADLSSSEGLAMKSPKSDQF</sequence>
<gene>
    <name evidence="3" type="ORF">IE877_10545</name>
</gene>
<dbReference type="RefSeq" id="WP_192374686.1">
    <property type="nucleotide sequence ID" value="NZ_CAJHIV010000001.1"/>
</dbReference>
<dbReference type="PROSITE" id="PS00455">
    <property type="entry name" value="AMP_BINDING"/>
    <property type="match status" value="1"/>
</dbReference>
<dbReference type="Gene3D" id="3.40.50.12780">
    <property type="entry name" value="N-terminal domain of ligase-like"/>
    <property type="match status" value="1"/>
</dbReference>
<keyword evidence="4" id="KW-1185">Reference proteome</keyword>
<evidence type="ECO:0000313" key="4">
    <source>
        <dbReference type="Proteomes" id="UP000652176"/>
    </source>
</evidence>
<evidence type="ECO:0000313" key="3">
    <source>
        <dbReference type="EMBL" id="MBD9356323.1"/>
    </source>
</evidence>
<dbReference type="InterPro" id="IPR045851">
    <property type="entry name" value="AMP-bd_C_sf"/>
</dbReference>
<name>A0ABR9CZP3_9GAMM</name>
<feature type="domain" description="AMP-dependent synthetase/ligase" evidence="2">
    <location>
        <begin position="99"/>
        <end position="280"/>
    </location>
</feature>
<dbReference type="InterPro" id="IPR000873">
    <property type="entry name" value="AMP-dep_synth/lig_dom"/>
</dbReference>
<dbReference type="EMBL" id="JACXSS010000001">
    <property type="protein sequence ID" value="MBD9356323.1"/>
    <property type="molecule type" value="Genomic_DNA"/>
</dbReference>
<dbReference type="PANTHER" id="PTHR43201">
    <property type="entry name" value="ACYL-COA SYNTHETASE"/>
    <property type="match status" value="1"/>
</dbReference>
<dbReference type="Gene3D" id="3.30.300.30">
    <property type="match status" value="1"/>
</dbReference>
<proteinExistence type="inferred from homology"/>
<evidence type="ECO:0000259" key="2">
    <source>
        <dbReference type="Pfam" id="PF00501"/>
    </source>
</evidence>
<dbReference type="SUPFAM" id="SSF56801">
    <property type="entry name" value="Acetyl-CoA synthetase-like"/>
    <property type="match status" value="1"/>
</dbReference>
<comment type="similarity">
    <text evidence="1">Belongs to the ATP-dependent AMP-binding enzyme family.</text>
</comment>
<dbReference type="PANTHER" id="PTHR43201:SF8">
    <property type="entry name" value="ACYL-COA SYNTHETASE FAMILY MEMBER 3"/>
    <property type="match status" value="1"/>
</dbReference>
<reference evidence="3 4" key="1">
    <citation type="submission" date="2020-09" db="EMBL/GenBank/DDBJ databases">
        <title>Methylomonas albis sp. nov. and Methylomonas fluvii sp. nov.: Two cold-adapted methanotrophs from the River Elbe and an amended description of Methylovulum psychrotolerans strain Eb1.</title>
        <authorList>
            <person name="Bussmann I.K."/>
            <person name="Klings K.-W."/>
            <person name="Warnstedt J."/>
            <person name="Hoppert M."/>
            <person name="Saborowski A."/>
            <person name="Horn F."/>
            <person name="Liebner S."/>
        </authorList>
    </citation>
    <scope>NUCLEOTIDE SEQUENCE [LARGE SCALE GENOMIC DNA]</scope>
    <source>
        <strain evidence="3 4">EbA</strain>
    </source>
</reference>
<dbReference type="InterPro" id="IPR042099">
    <property type="entry name" value="ANL_N_sf"/>
</dbReference>
<protein>
    <submittedName>
        <fullName evidence="3">Acyl-CoA synthetase</fullName>
    </submittedName>
</protein>
<dbReference type="Proteomes" id="UP000652176">
    <property type="component" value="Unassembled WGS sequence"/>
</dbReference>
<dbReference type="InterPro" id="IPR020845">
    <property type="entry name" value="AMP-binding_CS"/>
</dbReference>
<organism evidence="3 4">
    <name type="scientific">Methylomonas albis</name>
    <dbReference type="NCBI Taxonomy" id="1854563"/>
    <lineage>
        <taxon>Bacteria</taxon>
        <taxon>Pseudomonadati</taxon>
        <taxon>Pseudomonadota</taxon>
        <taxon>Gammaproteobacteria</taxon>
        <taxon>Methylococcales</taxon>
        <taxon>Methylococcaceae</taxon>
        <taxon>Methylomonas</taxon>
    </lineage>
</organism>
<accession>A0ABR9CZP3</accession>
<dbReference type="Pfam" id="PF00501">
    <property type="entry name" value="AMP-binding"/>
    <property type="match status" value="1"/>
</dbReference>